<keyword evidence="11" id="KW-0449">Lipoprotein</keyword>
<keyword evidence="12" id="KW-1185">Reference proteome</keyword>
<evidence type="ECO:0000256" key="4">
    <source>
        <dbReference type="ARBA" id="ARBA00022679"/>
    </source>
</evidence>
<feature type="domain" description="CN hydrolase" evidence="10">
    <location>
        <begin position="230"/>
        <end position="471"/>
    </location>
</feature>
<proteinExistence type="inferred from homology"/>
<keyword evidence="5 9" id="KW-0812">Transmembrane</keyword>
<comment type="similarity">
    <text evidence="2 9">Belongs to the CN hydrolase family. Apolipoprotein N-acyltransferase subfamily.</text>
</comment>
<feature type="transmembrane region" description="Helical" evidence="9">
    <location>
        <begin position="31"/>
        <end position="48"/>
    </location>
</feature>
<dbReference type="STRING" id="498211.CJA_1635"/>
<dbReference type="OrthoDB" id="9804277at2"/>
<dbReference type="PROSITE" id="PS50263">
    <property type="entry name" value="CN_HYDROLASE"/>
    <property type="match status" value="1"/>
</dbReference>
<dbReference type="HOGENOM" id="CLU_019563_3_0_6"/>
<evidence type="ECO:0000259" key="10">
    <source>
        <dbReference type="PROSITE" id="PS50263"/>
    </source>
</evidence>
<evidence type="ECO:0000256" key="2">
    <source>
        <dbReference type="ARBA" id="ARBA00010065"/>
    </source>
</evidence>
<feature type="transmembrane region" description="Helical" evidence="9">
    <location>
        <begin position="161"/>
        <end position="187"/>
    </location>
</feature>
<keyword evidence="7 9" id="KW-0472">Membrane</keyword>
<dbReference type="InterPro" id="IPR045378">
    <property type="entry name" value="LNT_N"/>
</dbReference>
<dbReference type="AlphaFoldDB" id="B3PER1"/>
<feature type="transmembrane region" description="Helical" evidence="9">
    <location>
        <begin position="478"/>
        <end position="499"/>
    </location>
</feature>
<dbReference type="HAMAP" id="MF_01148">
    <property type="entry name" value="Lnt"/>
    <property type="match status" value="1"/>
</dbReference>
<accession>B3PER1</accession>
<dbReference type="Pfam" id="PF00795">
    <property type="entry name" value="CN_hydrolase"/>
    <property type="match status" value="1"/>
</dbReference>
<evidence type="ECO:0000256" key="1">
    <source>
        <dbReference type="ARBA" id="ARBA00004651"/>
    </source>
</evidence>
<gene>
    <name evidence="11" type="primary">cutE</name>
    <name evidence="9" type="synonym">lnt</name>
    <name evidence="11" type="ordered locus">CJA_1635</name>
</gene>
<keyword evidence="8 9" id="KW-0012">Acyltransferase</keyword>
<reference evidence="11 12" key="1">
    <citation type="journal article" date="2008" name="J. Bacteriol.">
        <title>Insights into plant cell wall degradation from the genome sequence of the soil bacterium Cellvibrio japonicus.</title>
        <authorList>
            <person name="Deboy R.T."/>
            <person name="Mongodin E.F."/>
            <person name="Fouts D.E."/>
            <person name="Tailford L.E."/>
            <person name="Khouri H."/>
            <person name="Emerson J.B."/>
            <person name="Mohamoud Y."/>
            <person name="Watkins K."/>
            <person name="Henrissat B."/>
            <person name="Gilbert H.J."/>
            <person name="Nelson K.E."/>
        </authorList>
    </citation>
    <scope>NUCLEOTIDE SEQUENCE [LARGE SCALE GENOMIC DNA]</scope>
    <source>
        <strain evidence="11 12">Ueda107</strain>
    </source>
</reference>
<organism evidence="11 12">
    <name type="scientific">Cellvibrio japonicus (strain Ueda107)</name>
    <name type="common">Pseudomonas fluorescens subsp. cellulosa</name>
    <dbReference type="NCBI Taxonomy" id="498211"/>
    <lineage>
        <taxon>Bacteria</taxon>
        <taxon>Pseudomonadati</taxon>
        <taxon>Pseudomonadota</taxon>
        <taxon>Gammaproteobacteria</taxon>
        <taxon>Cellvibrionales</taxon>
        <taxon>Cellvibrionaceae</taxon>
        <taxon>Cellvibrio</taxon>
    </lineage>
</organism>
<feature type="transmembrane region" description="Helical" evidence="9">
    <location>
        <begin position="194"/>
        <end position="212"/>
    </location>
</feature>
<dbReference type="Gene3D" id="3.60.110.10">
    <property type="entry name" value="Carbon-nitrogen hydrolase"/>
    <property type="match status" value="1"/>
</dbReference>
<dbReference type="GO" id="GO:0005886">
    <property type="term" value="C:plasma membrane"/>
    <property type="evidence" value="ECO:0007669"/>
    <property type="project" value="UniProtKB-SubCell"/>
</dbReference>
<keyword evidence="9" id="KW-0997">Cell inner membrane</keyword>
<dbReference type="PANTHER" id="PTHR38686">
    <property type="entry name" value="APOLIPOPROTEIN N-ACYLTRANSFERASE"/>
    <property type="match status" value="1"/>
</dbReference>
<dbReference type="GO" id="GO:0016410">
    <property type="term" value="F:N-acyltransferase activity"/>
    <property type="evidence" value="ECO:0007669"/>
    <property type="project" value="UniProtKB-UniRule"/>
</dbReference>
<feature type="transmembrane region" description="Helical" evidence="9">
    <location>
        <begin position="88"/>
        <end position="112"/>
    </location>
</feature>
<evidence type="ECO:0000313" key="12">
    <source>
        <dbReference type="Proteomes" id="UP000001036"/>
    </source>
</evidence>
<name>B3PER1_CELJU</name>
<keyword evidence="6 9" id="KW-1133">Transmembrane helix</keyword>
<protein>
    <recommendedName>
        <fullName evidence="9">Apolipoprotein N-acyltransferase</fullName>
        <shortName evidence="9">ALP N-acyltransferase</shortName>
        <ecNumber evidence="9">2.3.1.269</ecNumber>
    </recommendedName>
</protein>
<sequence length="514" mass="57336">MKTQLLALPRWQALLLALLSGSLITLGFAPFGLWPIAVIALTLFALLLKDQPLNQVIWRSFVFGIGLYAAGIHWIYVSIHYFGGASPLLSALLVLLFAAFMAAIFTLPFYLFGRWFNHHSLALIIALPACWLLGEWMRTWLLTGFPWLFIGYAHLDTWLSGWAPVAGVMGLSVISVFTSGLIAQWLWQYQKSRALIIASGACIAFWIAGAALKTITWAEPDEQFISVGMVQPNVDQSTKLNWDYAAVNASLNQLRDMSENLWTNNWVIWPEAAIPTALTYQTALPFLEEMNTRAAQSNAALFTGVIFADRERNHYYNSIAGLGEGLGFYHKRRLVPFGEYVPLEDYVRGLIEFFDLPTSFINIGPREQHGLIAHGIRITPAICYEIVYPDLIAEGARETQVLLSVNNLGWFLDSIQSKQFMQMAQMRALETGRYLIYSTNNGPSAIIDNKGKILSHSDSFTEQTFTGQIHPVKDWTPFMAIGSGPLALLASIALLALAFPRLQELIPGAQAKRD</sequence>
<comment type="catalytic activity">
    <reaction evidence="9">
        <text>N-terminal S-1,2-diacyl-sn-glyceryl-L-cysteinyl-[lipoprotein] + a glycerophospholipid = N-acyl-S-1,2-diacyl-sn-glyceryl-L-cysteinyl-[lipoprotein] + a 2-acyl-sn-glycero-3-phospholipid + H(+)</text>
        <dbReference type="Rhea" id="RHEA:48228"/>
        <dbReference type="Rhea" id="RHEA-COMP:14681"/>
        <dbReference type="Rhea" id="RHEA-COMP:14684"/>
        <dbReference type="ChEBI" id="CHEBI:15378"/>
        <dbReference type="ChEBI" id="CHEBI:136912"/>
        <dbReference type="ChEBI" id="CHEBI:140656"/>
        <dbReference type="ChEBI" id="CHEBI:140657"/>
        <dbReference type="ChEBI" id="CHEBI:140660"/>
        <dbReference type="EC" id="2.3.1.269"/>
    </reaction>
</comment>
<dbReference type="EMBL" id="CP000934">
    <property type="protein sequence ID" value="ACE83616.1"/>
    <property type="molecule type" value="Genomic_DNA"/>
</dbReference>
<comment type="subcellular location">
    <subcellularLocation>
        <location evidence="9">Cell inner membrane</location>
        <topology evidence="9">Multi-pass membrane protein</topology>
    </subcellularLocation>
    <subcellularLocation>
        <location evidence="1">Cell membrane</location>
        <topology evidence="1">Multi-pass membrane protein</topology>
    </subcellularLocation>
</comment>
<dbReference type="InterPro" id="IPR004563">
    <property type="entry name" value="Apolipo_AcylTrfase"/>
</dbReference>
<dbReference type="SUPFAM" id="SSF56317">
    <property type="entry name" value="Carbon-nitrogen hydrolase"/>
    <property type="match status" value="1"/>
</dbReference>
<evidence type="ECO:0000313" key="11">
    <source>
        <dbReference type="EMBL" id="ACE83616.1"/>
    </source>
</evidence>
<dbReference type="UniPathway" id="UPA00666"/>
<evidence type="ECO:0000256" key="6">
    <source>
        <dbReference type="ARBA" id="ARBA00022989"/>
    </source>
</evidence>
<keyword evidence="3 9" id="KW-1003">Cell membrane</keyword>
<evidence type="ECO:0000256" key="9">
    <source>
        <dbReference type="HAMAP-Rule" id="MF_01148"/>
    </source>
</evidence>
<keyword evidence="4 9" id="KW-0808">Transferase</keyword>
<dbReference type="KEGG" id="cja:CJA_1635"/>
<feature type="transmembrane region" description="Helical" evidence="9">
    <location>
        <begin position="60"/>
        <end position="82"/>
    </location>
</feature>
<dbReference type="NCBIfam" id="TIGR00546">
    <property type="entry name" value="lnt"/>
    <property type="match status" value="1"/>
</dbReference>
<evidence type="ECO:0000256" key="7">
    <source>
        <dbReference type="ARBA" id="ARBA00023136"/>
    </source>
</evidence>
<evidence type="ECO:0000256" key="3">
    <source>
        <dbReference type="ARBA" id="ARBA00022475"/>
    </source>
</evidence>
<comment type="pathway">
    <text evidence="9">Protein modification; lipoprotein biosynthesis (N-acyl transfer).</text>
</comment>
<comment type="function">
    <text evidence="9">Catalyzes the phospholipid dependent N-acylation of the N-terminal cysteine of apolipoprotein, the last step in lipoprotein maturation.</text>
</comment>
<evidence type="ECO:0000256" key="8">
    <source>
        <dbReference type="ARBA" id="ARBA00023315"/>
    </source>
</evidence>
<dbReference type="Pfam" id="PF20154">
    <property type="entry name" value="LNT_N"/>
    <property type="match status" value="1"/>
</dbReference>
<dbReference type="InterPro" id="IPR003010">
    <property type="entry name" value="C-N_Hydrolase"/>
</dbReference>
<dbReference type="InterPro" id="IPR036526">
    <property type="entry name" value="C-N_Hydrolase_sf"/>
</dbReference>
<feature type="transmembrane region" description="Helical" evidence="9">
    <location>
        <begin position="121"/>
        <end position="141"/>
    </location>
</feature>
<dbReference type="RefSeq" id="WP_012487259.1">
    <property type="nucleotide sequence ID" value="NC_010995.1"/>
</dbReference>
<dbReference type="GO" id="GO:0042158">
    <property type="term" value="P:lipoprotein biosynthetic process"/>
    <property type="evidence" value="ECO:0007669"/>
    <property type="project" value="UniProtKB-UniRule"/>
</dbReference>
<dbReference type="CDD" id="cd07571">
    <property type="entry name" value="ALP_N-acyl_transferase"/>
    <property type="match status" value="1"/>
</dbReference>
<dbReference type="EC" id="2.3.1.269" evidence="9"/>
<dbReference type="eggNOG" id="COG0815">
    <property type="taxonomic scope" value="Bacteria"/>
</dbReference>
<evidence type="ECO:0000256" key="5">
    <source>
        <dbReference type="ARBA" id="ARBA00022692"/>
    </source>
</evidence>
<dbReference type="PANTHER" id="PTHR38686:SF1">
    <property type="entry name" value="APOLIPOPROTEIN N-ACYLTRANSFERASE"/>
    <property type="match status" value="1"/>
</dbReference>
<dbReference type="Proteomes" id="UP000001036">
    <property type="component" value="Chromosome"/>
</dbReference>